<dbReference type="InterPro" id="IPR013320">
    <property type="entry name" value="ConA-like_dom_sf"/>
</dbReference>
<dbReference type="InterPro" id="IPR051622">
    <property type="entry name" value="R-tyr_protein_phosphatases"/>
</dbReference>
<dbReference type="Pfam" id="PF00629">
    <property type="entry name" value="MAM"/>
    <property type="match status" value="1"/>
</dbReference>
<dbReference type="PANTHER" id="PTHR24051:SF8">
    <property type="entry name" value="PROTEIN-TYROSINE-PHOSPHATASE"/>
    <property type="match status" value="1"/>
</dbReference>
<dbReference type="Gene3D" id="2.60.120.200">
    <property type="match status" value="1"/>
</dbReference>
<sequence>MLMGGCTFDDGPGPCDYHQDLYDDFDWVHVSAQEPHYLPPEMPQVQYFKHYFITLNLEYKVLIVDTVHCKESLAAVNNVPDTLKKLWCETVELSAGVLTVADTLDRLSLFCLLYVCKINLQDGLSSSYGRICYPLKSIGKQSSKPSFSGQMWFRVLRSYMIVISSDHDPGEKTRLQLPTMKENDTHCIDFSYLLYSKNGVNPGALNILVRVNKGPLANPIWNVTGSTGKDWLRAELAVSTFWPNEYQVKFITISFTSSEERD</sequence>
<dbReference type="SUPFAM" id="SSF49899">
    <property type="entry name" value="Concanavalin A-like lectins/glucanases"/>
    <property type="match status" value="1"/>
</dbReference>
<evidence type="ECO:0000256" key="2">
    <source>
        <dbReference type="ARBA" id="ARBA00023157"/>
    </source>
</evidence>
<protein>
    <recommendedName>
        <fullName evidence="3">MAM domain-containing protein</fullName>
    </recommendedName>
</protein>
<evidence type="ECO:0000256" key="1">
    <source>
        <dbReference type="ARBA" id="ARBA00022737"/>
    </source>
</evidence>
<name>A0A0Q3NZP9_AMAAE</name>
<evidence type="ECO:0000313" key="4">
    <source>
        <dbReference type="EMBL" id="KQK73747.1"/>
    </source>
</evidence>
<dbReference type="InterPro" id="IPR000998">
    <property type="entry name" value="MAM_dom"/>
</dbReference>
<gene>
    <name evidence="4" type="ORF">AAES_165017</name>
</gene>
<comment type="caution">
    <text evidence="4">The sequence shown here is derived from an EMBL/GenBank/DDBJ whole genome shotgun (WGS) entry which is preliminary data.</text>
</comment>
<dbReference type="OrthoDB" id="10253954at2759"/>
<dbReference type="STRING" id="12930.A0A0Q3NZP9"/>
<keyword evidence="5" id="KW-1185">Reference proteome</keyword>
<dbReference type="Proteomes" id="UP000051836">
    <property type="component" value="Unassembled WGS sequence"/>
</dbReference>
<dbReference type="EMBL" id="LMAW01003145">
    <property type="protein sequence ID" value="KQK73747.1"/>
    <property type="molecule type" value="Genomic_DNA"/>
</dbReference>
<dbReference type="PROSITE" id="PS50060">
    <property type="entry name" value="MAM_2"/>
    <property type="match status" value="1"/>
</dbReference>
<evidence type="ECO:0000259" key="3">
    <source>
        <dbReference type="PROSITE" id="PS50060"/>
    </source>
</evidence>
<dbReference type="PANTHER" id="PTHR24051">
    <property type="entry name" value="SUSHI DOMAIN-CONTAINING PROTEIN 1"/>
    <property type="match status" value="1"/>
</dbReference>
<keyword evidence="1" id="KW-0677">Repeat</keyword>
<feature type="domain" description="MAM" evidence="3">
    <location>
        <begin position="4"/>
        <end position="250"/>
    </location>
</feature>
<reference evidence="4 5" key="1">
    <citation type="submission" date="2015-10" db="EMBL/GenBank/DDBJ databases">
        <authorList>
            <person name="Gilbert D.G."/>
        </authorList>
    </citation>
    <scope>NUCLEOTIDE SEQUENCE [LARGE SCALE GENOMIC DNA]</scope>
    <source>
        <strain evidence="4">FVVF132</strain>
    </source>
</reference>
<dbReference type="SMART" id="SM00137">
    <property type="entry name" value="MAM"/>
    <property type="match status" value="1"/>
</dbReference>
<dbReference type="GO" id="GO:0016020">
    <property type="term" value="C:membrane"/>
    <property type="evidence" value="ECO:0007669"/>
    <property type="project" value="InterPro"/>
</dbReference>
<accession>A0A0Q3NZP9</accession>
<dbReference type="CDD" id="cd06263">
    <property type="entry name" value="MAM"/>
    <property type="match status" value="1"/>
</dbReference>
<organism evidence="4 5">
    <name type="scientific">Amazona aestiva</name>
    <name type="common">Blue-fronted Amazon parrot</name>
    <dbReference type="NCBI Taxonomy" id="12930"/>
    <lineage>
        <taxon>Eukaryota</taxon>
        <taxon>Metazoa</taxon>
        <taxon>Chordata</taxon>
        <taxon>Craniata</taxon>
        <taxon>Vertebrata</taxon>
        <taxon>Euteleostomi</taxon>
        <taxon>Archelosauria</taxon>
        <taxon>Archosauria</taxon>
        <taxon>Dinosauria</taxon>
        <taxon>Saurischia</taxon>
        <taxon>Theropoda</taxon>
        <taxon>Coelurosauria</taxon>
        <taxon>Aves</taxon>
        <taxon>Neognathae</taxon>
        <taxon>Neoaves</taxon>
        <taxon>Telluraves</taxon>
        <taxon>Australaves</taxon>
        <taxon>Psittaciformes</taxon>
        <taxon>Psittacidae</taxon>
        <taxon>Amazona</taxon>
    </lineage>
</organism>
<keyword evidence="2" id="KW-1015">Disulfide bond</keyword>
<dbReference type="AlphaFoldDB" id="A0A0Q3NZP9"/>
<evidence type="ECO:0000313" key="5">
    <source>
        <dbReference type="Proteomes" id="UP000051836"/>
    </source>
</evidence>
<proteinExistence type="predicted"/>